<evidence type="ECO:0000313" key="2">
    <source>
        <dbReference type="Proteomes" id="UP000469559"/>
    </source>
</evidence>
<dbReference type="AlphaFoldDB" id="A0A8T9B3V4"/>
<accession>A0A8T9B3V4</accession>
<dbReference type="EMBL" id="QGMF01000650">
    <property type="protein sequence ID" value="TVY14618.1"/>
    <property type="molecule type" value="Genomic_DNA"/>
</dbReference>
<proteinExistence type="predicted"/>
<organism evidence="1 2">
    <name type="scientific">Lachnellula arida</name>
    <dbReference type="NCBI Taxonomy" id="1316785"/>
    <lineage>
        <taxon>Eukaryota</taxon>
        <taxon>Fungi</taxon>
        <taxon>Dikarya</taxon>
        <taxon>Ascomycota</taxon>
        <taxon>Pezizomycotina</taxon>
        <taxon>Leotiomycetes</taxon>
        <taxon>Helotiales</taxon>
        <taxon>Lachnaceae</taxon>
        <taxon>Lachnellula</taxon>
    </lineage>
</organism>
<feature type="non-terminal residue" evidence="1">
    <location>
        <position position="1"/>
    </location>
</feature>
<dbReference type="OrthoDB" id="9997102at2759"/>
<evidence type="ECO:0000313" key="1">
    <source>
        <dbReference type="EMBL" id="TVY14618.1"/>
    </source>
</evidence>
<sequence>AKALLERERFGGRCVGVAGDELSFEEACGVFRGVLGVEMPSTFCAVGSVLKVAMRDIGAMFRWFETAGFAVDIEAARREYPELQDFGTWLEKSSGFRDLKVGKSA</sequence>
<name>A0A8T9B3V4_9HELO</name>
<keyword evidence="2" id="KW-1185">Reference proteome</keyword>
<comment type="caution">
    <text evidence="1">The sequence shown here is derived from an EMBL/GenBank/DDBJ whole genome shotgun (WGS) entry which is preliminary data.</text>
</comment>
<reference evidence="1 2" key="1">
    <citation type="submission" date="2018-05" db="EMBL/GenBank/DDBJ databases">
        <title>Whole genome sequencing for identification of molecular markers to develop diagnostic detection tools for the regulated plant pathogen Lachnellula willkommii.</title>
        <authorList>
            <person name="Giroux E."/>
            <person name="Bilodeau G."/>
        </authorList>
    </citation>
    <scope>NUCLEOTIDE SEQUENCE [LARGE SCALE GENOMIC DNA]</scope>
    <source>
        <strain evidence="1 2">CBS 203.66</strain>
    </source>
</reference>
<protein>
    <recommendedName>
        <fullName evidence="3">NmrA-like domain-containing protein</fullName>
    </recommendedName>
</protein>
<dbReference type="Gene3D" id="3.90.25.10">
    <property type="entry name" value="UDP-galactose 4-epimerase, domain 1"/>
    <property type="match status" value="1"/>
</dbReference>
<dbReference type="Gene3D" id="3.40.50.720">
    <property type="entry name" value="NAD(P)-binding Rossmann-like Domain"/>
    <property type="match status" value="1"/>
</dbReference>
<evidence type="ECO:0008006" key="3">
    <source>
        <dbReference type="Google" id="ProtNLM"/>
    </source>
</evidence>
<gene>
    <name evidence="1" type="ORF">LARI1_G007732</name>
</gene>
<dbReference type="Proteomes" id="UP000469559">
    <property type="component" value="Unassembled WGS sequence"/>
</dbReference>